<dbReference type="Pfam" id="PF03567">
    <property type="entry name" value="Sulfotransfer_2"/>
    <property type="match status" value="1"/>
</dbReference>
<dbReference type="AlphaFoldDB" id="A0A2V3IX30"/>
<dbReference type="EMBL" id="NBIV01000035">
    <property type="protein sequence ID" value="PXF46625.1"/>
    <property type="molecule type" value="Genomic_DNA"/>
</dbReference>
<evidence type="ECO:0000313" key="1">
    <source>
        <dbReference type="EMBL" id="PXF46625.1"/>
    </source>
</evidence>
<keyword evidence="2" id="KW-1185">Reference proteome</keyword>
<dbReference type="InterPro" id="IPR027417">
    <property type="entry name" value="P-loop_NTPase"/>
</dbReference>
<organism evidence="1 2">
    <name type="scientific">Gracilariopsis chorda</name>
    <dbReference type="NCBI Taxonomy" id="448386"/>
    <lineage>
        <taxon>Eukaryota</taxon>
        <taxon>Rhodophyta</taxon>
        <taxon>Florideophyceae</taxon>
        <taxon>Rhodymeniophycidae</taxon>
        <taxon>Gracilariales</taxon>
        <taxon>Gracilariaceae</taxon>
        <taxon>Gracilariopsis</taxon>
    </lineage>
</organism>
<dbReference type="InterPro" id="IPR005331">
    <property type="entry name" value="Sulfotransferase"/>
</dbReference>
<dbReference type="OrthoDB" id="10019582at2759"/>
<sequence>MPLPFTYNRQRTTWTNFKKRYKLSPNSVQRLCLGFLSVLGIVAYLLKTNATQPSLLQSLQQLGEERSLPCPRKKPLYIFLHLHKTGGNSLKDALYSFAKKNNFTLYHTCHPAYPDSRFTAWYFNRHKNSQDTDCNLDDLAKLRPSKLNAIDMIMGHQYFGAHHFFPEREVRYFTFVRHPLRRKISHFQHFEANHSSKQAEELHEYLLHKNQNYMVKRLSTDTNPGELWANIRSRVIDSFTRPRSGALLEAKRHLVDHFFFVGLQDRYAQSACMLSELLNVACGSRGRLGRNVNLRYTNITRGRRNIRGQTSRVLNVIPQHIRTAALRVEEADLKLYIFAKALYEQRLKGIPKCKFVA</sequence>
<dbReference type="PANTHER" id="PTHR32301">
    <property type="entry name" value="COUNTIN RECEPTOR CNR3-RELATED"/>
    <property type="match status" value="1"/>
</dbReference>
<dbReference type="GO" id="GO:0016020">
    <property type="term" value="C:membrane"/>
    <property type="evidence" value="ECO:0007669"/>
    <property type="project" value="InterPro"/>
</dbReference>
<reference evidence="1 2" key="1">
    <citation type="journal article" date="2018" name="Mol. Biol. Evol.">
        <title>Analysis of the draft genome of the red seaweed Gracilariopsis chorda provides insights into genome size evolution in Rhodophyta.</title>
        <authorList>
            <person name="Lee J."/>
            <person name="Yang E.C."/>
            <person name="Graf L."/>
            <person name="Yang J.H."/>
            <person name="Qiu H."/>
            <person name="Zel Zion U."/>
            <person name="Chan C.X."/>
            <person name="Stephens T.G."/>
            <person name="Weber A.P.M."/>
            <person name="Boo G.H."/>
            <person name="Boo S.M."/>
            <person name="Kim K.M."/>
            <person name="Shin Y."/>
            <person name="Jung M."/>
            <person name="Lee S.J."/>
            <person name="Yim H.S."/>
            <person name="Lee J.H."/>
            <person name="Bhattacharya D."/>
            <person name="Yoon H.S."/>
        </authorList>
    </citation>
    <scope>NUCLEOTIDE SEQUENCE [LARGE SCALE GENOMIC DNA]</scope>
    <source>
        <strain evidence="1 2">SKKU-2015</strain>
        <tissue evidence="1">Whole body</tissue>
    </source>
</reference>
<comment type="caution">
    <text evidence="1">The sequence shown here is derived from an EMBL/GenBank/DDBJ whole genome shotgun (WGS) entry which is preliminary data.</text>
</comment>
<dbReference type="InterPro" id="IPR053259">
    <property type="entry name" value="Golvesin-related_Golgi"/>
</dbReference>
<name>A0A2V3IX30_9FLOR</name>
<protein>
    <submittedName>
        <fullName evidence="1">Uncharacterized protein</fullName>
    </submittedName>
</protein>
<dbReference type="Gene3D" id="3.40.50.300">
    <property type="entry name" value="P-loop containing nucleotide triphosphate hydrolases"/>
    <property type="match status" value="1"/>
</dbReference>
<dbReference type="Proteomes" id="UP000247409">
    <property type="component" value="Unassembled WGS sequence"/>
</dbReference>
<evidence type="ECO:0000313" key="2">
    <source>
        <dbReference type="Proteomes" id="UP000247409"/>
    </source>
</evidence>
<dbReference type="PANTHER" id="PTHR32301:SF6">
    <property type="entry name" value="GOLVESIN-RELATED"/>
    <property type="match status" value="1"/>
</dbReference>
<dbReference type="GO" id="GO:0008146">
    <property type="term" value="F:sulfotransferase activity"/>
    <property type="evidence" value="ECO:0007669"/>
    <property type="project" value="InterPro"/>
</dbReference>
<accession>A0A2V3IX30</accession>
<dbReference type="SUPFAM" id="SSF52540">
    <property type="entry name" value="P-loop containing nucleoside triphosphate hydrolases"/>
    <property type="match status" value="1"/>
</dbReference>
<gene>
    <name evidence="1" type="ORF">BWQ96_03614</name>
</gene>
<proteinExistence type="predicted"/>